<dbReference type="RefSeq" id="WP_239677608.1">
    <property type="nucleotide sequence ID" value="NZ_CP070499.1"/>
</dbReference>
<keyword evidence="2" id="KW-1185">Reference proteome</keyword>
<dbReference type="EMBL" id="CP070499">
    <property type="protein sequence ID" value="QSB15426.1"/>
    <property type="molecule type" value="Genomic_DNA"/>
</dbReference>
<protein>
    <submittedName>
        <fullName evidence="1">Uncharacterized protein</fullName>
    </submittedName>
</protein>
<dbReference type="AlphaFoldDB" id="A0A895YL79"/>
<evidence type="ECO:0000313" key="2">
    <source>
        <dbReference type="Proteomes" id="UP000662857"/>
    </source>
</evidence>
<gene>
    <name evidence="1" type="ORF">JQS43_03440</name>
</gene>
<name>A0A895YL79_9ACTN</name>
<organism evidence="1 2">
    <name type="scientific">Natronosporangium hydrolyticum</name>
    <dbReference type="NCBI Taxonomy" id="2811111"/>
    <lineage>
        <taxon>Bacteria</taxon>
        <taxon>Bacillati</taxon>
        <taxon>Actinomycetota</taxon>
        <taxon>Actinomycetes</taxon>
        <taxon>Micromonosporales</taxon>
        <taxon>Micromonosporaceae</taxon>
        <taxon>Natronosporangium</taxon>
    </lineage>
</organism>
<sequence length="73" mass="7944">MSEIRDGNVADGDPGKDRLLSRVVSGVDSIVDWVSKTHEKLRPLCWTVTIMLVVTRGGEAAELLLKVRAAVRG</sequence>
<evidence type="ECO:0000313" key="1">
    <source>
        <dbReference type="EMBL" id="QSB15426.1"/>
    </source>
</evidence>
<dbReference type="KEGG" id="nhy:JQS43_03440"/>
<proteinExistence type="predicted"/>
<reference evidence="1" key="1">
    <citation type="submission" date="2021-02" db="EMBL/GenBank/DDBJ databases">
        <title>Natrosporangium hydrolyticum gen. nov., sp. nov, a haloalkaliphilic actinobacterium from a soda solonchak soil.</title>
        <authorList>
            <person name="Sorokin D.Y."/>
            <person name="Khijniak T.V."/>
            <person name="Zakharycheva A.P."/>
            <person name="Boueva O.V."/>
            <person name="Ariskina E.V."/>
            <person name="Hahnke R.L."/>
            <person name="Bunk B."/>
            <person name="Sproer C."/>
            <person name="Schumann P."/>
            <person name="Evtushenko L.I."/>
            <person name="Kublanov I.V."/>
        </authorList>
    </citation>
    <scope>NUCLEOTIDE SEQUENCE</scope>
    <source>
        <strain evidence="1">DSM 106523</strain>
    </source>
</reference>
<dbReference type="Proteomes" id="UP000662857">
    <property type="component" value="Chromosome"/>
</dbReference>
<accession>A0A895YL79</accession>